<sequence length="157" mass="18739">MELSFVNKPLFLKDLIYNLSLEGYIPIIAHVERYPYVEKNISYLYEFIKMGALIQINYSSMKSHHHTTKKLLEKNMVHFIGTDSHQSEWRSPNIADEKNEIIEIIGQEKFEKLTQINPKKVLDDEFIPSGYDEIVREEEKVEKKSKKRSLFNFWRKK</sequence>
<accession>A0A2N6UJ06</accession>
<protein>
    <recommendedName>
        <fullName evidence="2">protein-tyrosine-phosphatase</fullName>
        <ecNumber evidence="2">3.1.3.48</ecNumber>
    </recommendedName>
</protein>
<dbReference type="EC" id="3.1.3.48" evidence="2"/>
<dbReference type="GO" id="GO:0030145">
    <property type="term" value="F:manganese ion binding"/>
    <property type="evidence" value="ECO:0007669"/>
    <property type="project" value="InterPro"/>
</dbReference>
<dbReference type="Gene3D" id="3.20.20.140">
    <property type="entry name" value="Metal-dependent hydrolases"/>
    <property type="match status" value="1"/>
</dbReference>
<keyword evidence="4" id="KW-0904">Protein phosphatase</keyword>
<dbReference type="AlphaFoldDB" id="A0A2N6UJ06"/>
<organism evidence="6 7">
    <name type="scientific">Anaerococcus hydrogenalis</name>
    <dbReference type="NCBI Taxonomy" id="33029"/>
    <lineage>
        <taxon>Bacteria</taxon>
        <taxon>Bacillati</taxon>
        <taxon>Bacillota</taxon>
        <taxon>Tissierellia</taxon>
        <taxon>Tissierellales</taxon>
        <taxon>Peptoniphilaceae</taxon>
        <taxon>Anaerococcus</taxon>
    </lineage>
</organism>
<evidence type="ECO:0000256" key="1">
    <source>
        <dbReference type="ARBA" id="ARBA00005750"/>
    </source>
</evidence>
<dbReference type="EMBL" id="PNHP01000003">
    <property type="protein sequence ID" value="PMC81631.1"/>
    <property type="molecule type" value="Genomic_DNA"/>
</dbReference>
<evidence type="ECO:0000256" key="2">
    <source>
        <dbReference type="ARBA" id="ARBA00013064"/>
    </source>
</evidence>
<evidence type="ECO:0000256" key="4">
    <source>
        <dbReference type="ARBA" id="ARBA00022912"/>
    </source>
</evidence>
<dbReference type="InterPro" id="IPR016195">
    <property type="entry name" value="Pol/histidinol_Pase-like"/>
</dbReference>
<comment type="similarity">
    <text evidence="1">Belongs to the metallo-dependent hydrolases superfamily. CpsB/CapC family.</text>
</comment>
<evidence type="ECO:0000256" key="3">
    <source>
        <dbReference type="ARBA" id="ARBA00022801"/>
    </source>
</evidence>
<keyword evidence="3" id="KW-0378">Hydrolase</keyword>
<gene>
    <name evidence="6" type="ORF">CJ192_06040</name>
</gene>
<evidence type="ECO:0000313" key="7">
    <source>
        <dbReference type="Proteomes" id="UP000235658"/>
    </source>
</evidence>
<proteinExistence type="inferred from homology"/>
<evidence type="ECO:0000313" key="6">
    <source>
        <dbReference type="EMBL" id="PMC81631.1"/>
    </source>
</evidence>
<dbReference type="Pfam" id="PF19567">
    <property type="entry name" value="CpsB_CapC"/>
    <property type="match status" value="1"/>
</dbReference>
<dbReference type="PANTHER" id="PTHR39181:SF1">
    <property type="entry name" value="TYROSINE-PROTEIN PHOSPHATASE YWQE"/>
    <property type="match status" value="1"/>
</dbReference>
<comment type="caution">
    <text evidence="6">The sequence shown here is derived from an EMBL/GenBank/DDBJ whole genome shotgun (WGS) entry which is preliminary data.</text>
</comment>
<comment type="catalytic activity">
    <reaction evidence="5">
        <text>O-phospho-L-tyrosyl-[protein] + H2O = L-tyrosyl-[protein] + phosphate</text>
        <dbReference type="Rhea" id="RHEA:10684"/>
        <dbReference type="Rhea" id="RHEA-COMP:10136"/>
        <dbReference type="Rhea" id="RHEA-COMP:20101"/>
        <dbReference type="ChEBI" id="CHEBI:15377"/>
        <dbReference type="ChEBI" id="CHEBI:43474"/>
        <dbReference type="ChEBI" id="CHEBI:46858"/>
        <dbReference type="ChEBI" id="CHEBI:61978"/>
        <dbReference type="EC" id="3.1.3.48"/>
    </reaction>
</comment>
<dbReference type="Proteomes" id="UP000235658">
    <property type="component" value="Unassembled WGS sequence"/>
</dbReference>
<evidence type="ECO:0000256" key="5">
    <source>
        <dbReference type="ARBA" id="ARBA00051722"/>
    </source>
</evidence>
<reference evidence="6 7" key="1">
    <citation type="submission" date="2017-09" db="EMBL/GenBank/DDBJ databases">
        <title>Bacterial strain isolated from the female urinary microbiota.</title>
        <authorList>
            <person name="Thomas-White K."/>
            <person name="Kumar N."/>
            <person name="Forster S."/>
            <person name="Putonti C."/>
            <person name="Lawley T."/>
            <person name="Wolfe A.J."/>
        </authorList>
    </citation>
    <scope>NUCLEOTIDE SEQUENCE [LARGE SCALE GENOMIC DNA]</scope>
    <source>
        <strain evidence="6 7">UMB0204</strain>
    </source>
</reference>
<dbReference type="InterPro" id="IPR016667">
    <property type="entry name" value="Caps_polysacc_synth_CpsB/CapC"/>
</dbReference>
<dbReference type="GO" id="GO:0004725">
    <property type="term" value="F:protein tyrosine phosphatase activity"/>
    <property type="evidence" value="ECO:0007669"/>
    <property type="project" value="UniProtKB-EC"/>
</dbReference>
<name>A0A2N6UJ06_9FIRM</name>
<dbReference type="PANTHER" id="PTHR39181">
    <property type="entry name" value="TYROSINE-PROTEIN PHOSPHATASE YWQE"/>
    <property type="match status" value="1"/>
</dbReference>
<dbReference type="SUPFAM" id="SSF89550">
    <property type="entry name" value="PHP domain-like"/>
    <property type="match status" value="1"/>
</dbReference>